<dbReference type="Pfam" id="PF21787">
    <property type="entry name" value="TNP-like_RNaseH_N"/>
    <property type="match status" value="1"/>
</dbReference>
<dbReference type="EMBL" id="VUJU01009956">
    <property type="protein sequence ID" value="KAF0716662.1"/>
    <property type="molecule type" value="Genomic_DNA"/>
</dbReference>
<sequence>MADEVFSIRNLGRIEHVKQFVHITYKVYSKLGTRRLEATVVKSCNMKLYLPSYKICDDHFLPENYLPSGYLKNNAVPFLSSTRRTDIDPLEYHGTSSLSSSPMKPLCVESIVSTSTNIDHDNTSTGQSPVKQLRERQKRQLDMVKNKYREKQIQNDNLKKQIKRLKEKVKTYDDLVQKLHQKQFLTENASVHLQSIGSESLRTLIELNMKGKKLPYTSEMRKFDITLQFYSNKAYNFIRKSFKNVLPHPKTISKWYKVVNGDPGFTQEAFQCIQEKAKNETVICNIVLDEMSIREKIQWDGTKIHGFVDMGTNIDTENDNSVPAKNAFVFMAVGINGHWKMPIGYFLVAGLKGTERSNLLKQCLILMGDTGAKVHSITFDGAYSNGKMCSILGASFDLKDELSFSFDNPYNNESIYIFYDPCHMIKLIRNTLGDMGCLFNQEGKKINWDHIKMLYFKEKNEGLKAATKLTNKHIYYYNEKMNVKLATQVLSNSVGNGLKFCKSLGCDDFRDIDATSEFCFLMNDAFDILNCRSKYSKNPNCLALDEKQFDKYEKFSRKFHNYVLGLRLPNGKTVIESGRKTGFVGLIKALHNVLKLYTCLQKKYSLTYLRQRGGLNNNPSCKQFKSANKKLLVHSEITGSQYGNCVAILDSTQMSVVNIGPDCIINNDTEEDPSTVQQDHDYIQSLSRLTPFLDEVTSYIAGFVVKKIKNKITYNICHPFLIDSLNHNFKLIEVKDRNNALMKPSQDVVEICLEAERTFRSFNVFLPNIKHKMLNKIKNTIYQKPNIFNELNDHCRGQQLFNTHRDQIISLAILIYLNIRFHHAAASTEKKNNISIRKKFTKIVLFRNE</sequence>
<keyword evidence="7" id="KW-1185">Reference proteome</keyword>
<feature type="domain" description="THAP9-like helix-turn-helix" evidence="2">
    <location>
        <begin position="178"/>
        <end position="255"/>
    </location>
</feature>
<evidence type="ECO:0000259" key="2">
    <source>
        <dbReference type="Pfam" id="PF12017"/>
    </source>
</evidence>
<evidence type="ECO:0000313" key="7">
    <source>
        <dbReference type="Proteomes" id="UP000478052"/>
    </source>
</evidence>
<feature type="domain" description="Transposable element P transposase-like RNase H" evidence="3">
    <location>
        <begin position="262"/>
        <end position="393"/>
    </location>
</feature>
<feature type="domain" description="Transposable element P transposase-like GTP-binding insertion" evidence="4">
    <location>
        <begin position="422"/>
        <end position="538"/>
    </location>
</feature>
<dbReference type="CDD" id="cd14686">
    <property type="entry name" value="bZIP"/>
    <property type="match status" value="1"/>
</dbReference>
<evidence type="ECO:0000313" key="6">
    <source>
        <dbReference type="EMBL" id="KAF0716662.1"/>
    </source>
</evidence>
<dbReference type="PANTHER" id="PTHR47577:SF2">
    <property type="entry name" value="THAP DOMAIN CONTAINING 9"/>
    <property type="match status" value="1"/>
</dbReference>
<dbReference type="PANTHER" id="PTHR47577">
    <property type="entry name" value="THAP DOMAIN-CONTAINING PROTEIN 6"/>
    <property type="match status" value="1"/>
</dbReference>
<accession>A0A6G0W0Y3</accession>
<evidence type="ECO:0000259" key="3">
    <source>
        <dbReference type="Pfam" id="PF21787"/>
    </source>
</evidence>
<comment type="caution">
    <text evidence="6">The sequence shown here is derived from an EMBL/GenBank/DDBJ whole genome shotgun (WGS) entry which is preliminary data.</text>
</comment>
<dbReference type="InterPro" id="IPR021896">
    <property type="entry name" value="THAP9-like_HTH"/>
</dbReference>
<dbReference type="InterPro" id="IPR048366">
    <property type="entry name" value="TNP-like_GBD"/>
</dbReference>
<dbReference type="Proteomes" id="UP000478052">
    <property type="component" value="Unassembled WGS sequence"/>
</dbReference>
<evidence type="ECO:0000259" key="4">
    <source>
        <dbReference type="Pfam" id="PF21788"/>
    </source>
</evidence>
<dbReference type="InterPro" id="IPR048367">
    <property type="entry name" value="TNP-like_RNaseH_C"/>
</dbReference>
<proteinExistence type="predicted"/>
<evidence type="ECO:0000259" key="5">
    <source>
        <dbReference type="Pfam" id="PF21789"/>
    </source>
</evidence>
<dbReference type="AlphaFoldDB" id="A0A6G0W0Y3"/>
<feature type="domain" description="Transposable element P transposase-like RNase H C-terminal" evidence="5">
    <location>
        <begin position="606"/>
        <end position="627"/>
    </location>
</feature>
<keyword evidence="1" id="KW-0175">Coiled coil</keyword>
<evidence type="ECO:0000256" key="1">
    <source>
        <dbReference type="SAM" id="Coils"/>
    </source>
</evidence>
<organism evidence="6 7">
    <name type="scientific">Aphis craccivora</name>
    <name type="common">Cowpea aphid</name>
    <dbReference type="NCBI Taxonomy" id="307492"/>
    <lineage>
        <taxon>Eukaryota</taxon>
        <taxon>Metazoa</taxon>
        <taxon>Ecdysozoa</taxon>
        <taxon>Arthropoda</taxon>
        <taxon>Hexapoda</taxon>
        <taxon>Insecta</taxon>
        <taxon>Pterygota</taxon>
        <taxon>Neoptera</taxon>
        <taxon>Paraneoptera</taxon>
        <taxon>Hemiptera</taxon>
        <taxon>Sternorrhyncha</taxon>
        <taxon>Aphidomorpha</taxon>
        <taxon>Aphidoidea</taxon>
        <taxon>Aphididae</taxon>
        <taxon>Aphidini</taxon>
        <taxon>Aphis</taxon>
        <taxon>Aphis</taxon>
    </lineage>
</organism>
<reference evidence="6 7" key="1">
    <citation type="submission" date="2019-08" db="EMBL/GenBank/DDBJ databases">
        <title>Whole genome of Aphis craccivora.</title>
        <authorList>
            <person name="Voronova N.V."/>
            <person name="Shulinski R.S."/>
            <person name="Bandarenka Y.V."/>
            <person name="Zhorov D.G."/>
            <person name="Warner D."/>
        </authorList>
    </citation>
    <scope>NUCLEOTIDE SEQUENCE [LARGE SCALE GENOMIC DNA]</scope>
    <source>
        <strain evidence="6">180601</strain>
        <tissue evidence="6">Whole Body</tissue>
    </source>
</reference>
<dbReference type="InterPro" id="IPR048365">
    <property type="entry name" value="TNP-like_RNaseH_N"/>
</dbReference>
<dbReference type="OrthoDB" id="6621548at2759"/>
<dbReference type="Pfam" id="PF21789">
    <property type="entry name" value="TNP-like_RNaseH_C"/>
    <property type="match status" value="1"/>
</dbReference>
<name>A0A6G0W0Y3_APHCR</name>
<feature type="coiled-coil region" evidence="1">
    <location>
        <begin position="134"/>
        <end position="182"/>
    </location>
</feature>
<dbReference type="Pfam" id="PF12017">
    <property type="entry name" value="Tnp_P_element"/>
    <property type="match status" value="1"/>
</dbReference>
<protein>
    <submittedName>
        <fullName evidence="6">THAP-type domain-containing protein</fullName>
    </submittedName>
</protein>
<dbReference type="Pfam" id="PF21788">
    <property type="entry name" value="TNP-like_GBD"/>
    <property type="match status" value="1"/>
</dbReference>
<gene>
    <name evidence="6" type="ORF">FWK35_00032469</name>
</gene>